<proteinExistence type="predicted"/>
<feature type="domain" description="D-alanyl-D-alanine carboxypeptidase-like core" evidence="2">
    <location>
        <begin position="269"/>
        <end position="377"/>
    </location>
</feature>
<evidence type="ECO:0000259" key="2">
    <source>
        <dbReference type="Pfam" id="PF02557"/>
    </source>
</evidence>
<dbReference type="RefSeq" id="WP_214352398.1">
    <property type="nucleotide sequence ID" value="NZ_JAHBOH010000002.1"/>
</dbReference>
<dbReference type="Gene3D" id="3.30.1380.10">
    <property type="match status" value="1"/>
</dbReference>
<dbReference type="Proteomes" id="UP000722125">
    <property type="component" value="Unassembled WGS sequence"/>
</dbReference>
<evidence type="ECO:0000313" key="4">
    <source>
        <dbReference type="Proteomes" id="UP000722125"/>
    </source>
</evidence>
<dbReference type="InterPro" id="IPR009045">
    <property type="entry name" value="Zn_M74/Hedgehog-like"/>
</dbReference>
<name>A0ABS5U219_9CELL</name>
<accession>A0ABS5U219</accession>
<keyword evidence="3" id="KW-0121">Carboxypeptidase</keyword>
<dbReference type="PANTHER" id="PTHR34385:SF1">
    <property type="entry name" value="PEPTIDOGLYCAN L-ALANYL-D-GLUTAMATE ENDOPEPTIDASE CWLK"/>
    <property type="match status" value="1"/>
</dbReference>
<keyword evidence="4" id="KW-1185">Reference proteome</keyword>
<comment type="caution">
    <text evidence="3">The sequence shown here is derived from an EMBL/GenBank/DDBJ whole genome shotgun (WGS) entry which is preliminary data.</text>
</comment>
<keyword evidence="3" id="KW-0378">Hydrolase</keyword>
<sequence length="390" mass="40871">MHTRPEAHTPDWVPGRRTVGQPPATPRIALPETAARPAEPRPAATPRRTVPDDVIVAAAHEMPRVPLASVPTTARVVHVVRPAADPSEQRATPPAAEATEPAVRAAATMALAAVAPAPSDEPAERATRSAERAPRTAAETPLVVRLRSHRKHGRNAARFGVVGALAAVTVAVPLSHGTFGGTEVLSGLPTDRGALPSTVSALTAQPAIGAPPASLAASKEVVVDERALARVSRDATRQTLPGCDPSARAAGLNGQLATEDLCTLWDGHTQMRADAASALAGLNAVYAARFGADMCVVSGYRTLAVQYTLKAQKGGLAATPGKSNHGWGLAVDLCSDMTSGDRWEWLNENAGIYGFENPAWAKEGGSGPYERWHWEYLKGVMADGEYYGES</sequence>
<evidence type="ECO:0000313" key="3">
    <source>
        <dbReference type="EMBL" id="MBT0995444.1"/>
    </source>
</evidence>
<feature type="region of interest" description="Disordered" evidence="1">
    <location>
        <begin position="1"/>
        <end position="50"/>
    </location>
</feature>
<dbReference type="Pfam" id="PF02557">
    <property type="entry name" value="VanY"/>
    <property type="match status" value="1"/>
</dbReference>
<feature type="compositionally biased region" description="Low complexity" evidence="1">
    <location>
        <begin position="31"/>
        <end position="48"/>
    </location>
</feature>
<dbReference type="InterPro" id="IPR003709">
    <property type="entry name" value="VanY-like_core_dom"/>
</dbReference>
<dbReference type="InterPro" id="IPR052179">
    <property type="entry name" value="DD-CPase-like"/>
</dbReference>
<organism evidence="3 4">
    <name type="scientific">Cellulomonas fulva</name>
    <dbReference type="NCBI Taxonomy" id="2835530"/>
    <lineage>
        <taxon>Bacteria</taxon>
        <taxon>Bacillati</taxon>
        <taxon>Actinomycetota</taxon>
        <taxon>Actinomycetes</taxon>
        <taxon>Micrococcales</taxon>
        <taxon>Cellulomonadaceae</taxon>
        <taxon>Cellulomonas</taxon>
    </lineage>
</organism>
<evidence type="ECO:0000256" key="1">
    <source>
        <dbReference type="SAM" id="MobiDB-lite"/>
    </source>
</evidence>
<dbReference type="PANTHER" id="PTHR34385">
    <property type="entry name" value="D-ALANYL-D-ALANINE CARBOXYPEPTIDASE"/>
    <property type="match status" value="1"/>
</dbReference>
<keyword evidence="3" id="KW-0645">Protease</keyword>
<protein>
    <submittedName>
        <fullName evidence="3">D-alanyl-D-alanine carboxypeptidase family protein</fullName>
    </submittedName>
</protein>
<gene>
    <name evidence="3" type="ORF">KIN34_14240</name>
</gene>
<dbReference type="GO" id="GO:0004180">
    <property type="term" value="F:carboxypeptidase activity"/>
    <property type="evidence" value="ECO:0007669"/>
    <property type="project" value="UniProtKB-KW"/>
</dbReference>
<reference evidence="3 4" key="1">
    <citation type="submission" date="2021-05" db="EMBL/GenBank/DDBJ databases">
        <title>Description of Cellulomonas sp. DKR-3 sp. nov.</title>
        <authorList>
            <person name="Dahal R.H."/>
            <person name="Chaudhary D.K."/>
        </authorList>
    </citation>
    <scope>NUCLEOTIDE SEQUENCE [LARGE SCALE GENOMIC DNA]</scope>
    <source>
        <strain evidence="3 4">DKR-3</strain>
    </source>
</reference>
<feature type="compositionally biased region" description="Basic and acidic residues" evidence="1">
    <location>
        <begin position="122"/>
        <end position="134"/>
    </location>
</feature>
<dbReference type="CDD" id="cd14814">
    <property type="entry name" value="Peptidase_M15"/>
    <property type="match status" value="1"/>
</dbReference>
<feature type="region of interest" description="Disordered" evidence="1">
    <location>
        <begin position="114"/>
        <end position="137"/>
    </location>
</feature>
<dbReference type="EMBL" id="JAHBOH010000002">
    <property type="protein sequence ID" value="MBT0995444.1"/>
    <property type="molecule type" value="Genomic_DNA"/>
</dbReference>
<dbReference type="SUPFAM" id="SSF55166">
    <property type="entry name" value="Hedgehog/DD-peptidase"/>
    <property type="match status" value="1"/>
</dbReference>